<gene>
    <name evidence="2" type="ORF">Scep_005175</name>
</gene>
<dbReference type="EMBL" id="JBBNAG010000002">
    <property type="protein sequence ID" value="KAK9158601.1"/>
    <property type="molecule type" value="Genomic_DNA"/>
</dbReference>
<dbReference type="AlphaFoldDB" id="A0AAP0KTT9"/>
<proteinExistence type="predicted"/>
<reference evidence="2 3" key="1">
    <citation type="submission" date="2024-01" db="EMBL/GenBank/DDBJ databases">
        <title>Genome assemblies of Stephania.</title>
        <authorList>
            <person name="Yang L."/>
        </authorList>
    </citation>
    <scope>NUCLEOTIDE SEQUENCE [LARGE SCALE GENOMIC DNA]</scope>
    <source>
        <strain evidence="2">JXDWG</strain>
        <tissue evidence="2">Leaf</tissue>
    </source>
</reference>
<feature type="compositionally biased region" description="Basic residues" evidence="1">
    <location>
        <begin position="60"/>
        <end position="78"/>
    </location>
</feature>
<feature type="region of interest" description="Disordered" evidence="1">
    <location>
        <begin position="60"/>
        <end position="91"/>
    </location>
</feature>
<name>A0AAP0KTT9_9MAGN</name>
<evidence type="ECO:0000313" key="3">
    <source>
        <dbReference type="Proteomes" id="UP001419268"/>
    </source>
</evidence>
<dbReference type="Proteomes" id="UP001419268">
    <property type="component" value="Unassembled WGS sequence"/>
</dbReference>
<comment type="caution">
    <text evidence="2">The sequence shown here is derived from an EMBL/GenBank/DDBJ whole genome shotgun (WGS) entry which is preliminary data.</text>
</comment>
<keyword evidence="3" id="KW-1185">Reference proteome</keyword>
<accession>A0AAP0KTT9</accession>
<protein>
    <submittedName>
        <fullName evidence="2">Uncharacterized protein</fullName>
    </submittedName>
</protein>
<sequence length="164" mass="19111">MIVKMMTKEVKVIGKMEKKVENEIRKEVGVKKQVMEDMTQEVEVNMKMIMKEVKVGEKMKKKIKVKMKKKPKKKKWWKRGPSAKGRDKASAVKMADDALKLLMMFGSPTPSQPASKFLLKVVHLQSATQRHRLPPLQKERARKPSIESELKLDNIYLFWNGYLN</sequence>
<organism evidence="2 3">
    <name type="scientific">Stephania cephalantha</name>
    <dbReference type="NCBI Taxonomy" id="152367"/>
    <lineage>
        <taxon>Eukaryota</taxon>
        <taxon>Viridiplantae</taxon>
        <taxon>Streptophyta</taxon>
        <taxon>Embryophyta</taxon>
        <taxon>Tracheophyta</taxon>
        <taxon>Spermatophyta</taxon>
        <taxon>Magnoliopsida</taxon>
        <taxon>Ranunculales</taxon>
        <taxon>Menispermaceae</taxon>
        <taxon>Menispermoideae</taxon>
        <taxon>Cissampelideae</taxon>
        <taxon>Stephania</taxon>
    </lineage>
</organism>
<evidence type="ECO:0000256" key="1">
    <source>
        <dbReference type="SAM" id="MobiDB-lite"/>
    </source>
</evidence>
<evidence type="ECO:0000313" key="2">
    <source>
        <dbReference type="EMBL" id="KAK9158601.1"/>
    </source>
</evidence>